<dbReference type="Proteomes" id="UP000028631">
    <property type="component" value="Unassembled WGS sequence"/>
</dbReference>
<evidence type="ECO:0000256" key="1">
    <source>
        <dbReference type="SAM" id="Phobius"/>
    </source>
</evidence>
<keyword evidence="1" id="KW-1133">Transmembrane helix</keyword>
<evidence type="ECO:0008006" key="4">
    <source>
        <dbReference type="Google" id="ProtNLM"/>
    </source>
</evidence>
<feature type="transmembrane region" description="Helical" evidence="1">
    <location>
        <begin position="157"/>
        <end position="176"/>
    </location>
</feature>
<accession>A0A085VNU0</accession>
<feature type="transmembrane region" description="Helical" evidence="1">
    <location>
        <begin position="120"/>
        <end position="151"/>
    </location>
</feature>
<dbReference type="EMBL" id="JPQU01000021">
    <property type="protein sequence ID" value="KFE57103.1"/>
    <property type="molecule type" value="Genomic_DNA"/>
</dbReference>
<feature type="transmembrane region" description="Helical" evidence="1">
    <location>
        <begin position="330"/>
        <end position="349"/>
    </location>
</feature>
<dbReference type="AlphaFoldDB" id="A0A085VNU0"/>
<feature type="transmembrane region" description="Helical" evidence="1">
    <location>
        <begin position="12"/>
        <end position="30"/>
    </location>
</feature>
<feature type="transmembrane region" description="Helical" evidence="1">
    <location>
        <begin position="205"/>
        <end position="230"/>
    </location>
</feature>
<proteinExistence type="predicted"/>
<keyword evidence="1" id="KW-0812">Transmembrane</keyword>
<sequence>MPYLSLLRRDWKAVGLLLLVCTFFILIPNLKGSTVLTDPFHEGEYFAIAVNYFSLKPQSFQPLSIHGALDFIPALIARHWWGDDRYFLPTAAIYAALNIAAAALLLLITHTLCKTRPYQWILLLGMAVAAPFFVGYRDLLLLASLYCFLVLSDKPRNTGHIGLLVVLGALIGFGMFWSFDRGIATVVCVGPAMLLMAWYNRINLVAAAAFGVTVLVLGLFFQGFSISGYLENLSVLLQTSGQWSYGWRLDTAILTAFVVLINLWAIILAIRAYLLSSIGGQDLARTLALLLLSAIMLKIGVNRADVEHVFYGLWAPLLLTLSLARSTFTISRLILLAPLIITIGAALSFKFHHVGFFLIACLLVYICVPHRELGDFRPSHLLPVTLIGVCALAVLYSGLKHFREGQYQWVTHLISPPGNTEAVTQGVKWASQRLLQSQASCVFDLSNNGVINGLLSLPSCTRFTYPVYAAAQHEAELISALTNTAPSAIVYSSTFPSYSIDGKTMRERFKALDSYLTARYPREECANGYCVRYLGAGG</sequence>
<keyword evidence="3" id="KW-1185">Reference proteome</keyword>
<protein>
    <recommendedName>
        <fullName evidence="4">Glycosyltransferase RgtA/B/C/D-like domain-containing protein</fullName>
    </recommendedName>
</protein>
<gene>
    <name evidence="2" type="ORF">IV01_05305</name>
</gene>
<dbReference type="RefSeq" id="WP_032626755.1">
    <property type="nucleotide sequence ID" value="NZ_JPQU01000021.1"/>
</dbReference>
<comment type="caution">
    <text evidence="2">The sequence shown here is derived from an EMBL/GenBank/DDBJ whole genome shotgun (WGS) entry which is preliminary data.</text>
</comment>
<name>A0A085VNU0_PSESX</name>
<evidence type="ECO:0000313" key="3">
    <source>
        <dbReference type="Proteomes" id="UP000028631"/>
    </source>
</evidence>
<dbReference type="OrthoDB" id="9180382at2"/>
<evidence type="ECO:0000313" key="2">
    <source>
        <dbReference type="EMBL" id="KFE57103.1"/>
    </source>
</evidence>
<feature type="transmembrane region" description="Helical" evidence="1">
    <location>
        <begin position="86"/>
        <end position="108"/>
    </location>
</feature>
<feature type="transmembrane region" description="Helical" evidence="1">
    <location>
        <begin position="251"/>
        <end position="271"/>
    </location>
</feature>
<organism evidence="2 3">
    <name type="scientific">Pseudomonas syringae</name>
    <dbReference type="NCBI Taxonomy" id="317"/>
    <lineage>
        <taxon>Bacteria</taxon>
        <taxon>Pseudomonadati</taxon>
        <taxon>Pseudomonadota</taxon>
        <taxon>Gammaproteobacteria</taxon>
        <taxon>Pseudomonadales</taxon>
        <taxon>Pseudomonadaceae</taxon>
        <taxon>Pseudomonas</taxon>
    </lineage>
</organism>
<keyword evidence="1" id="KW-0472">Membrane</keyword>
<dbReference type="PATRIC" id="fig|317.175.peg.1117"/>
<reference evidence="2 3" key="1">
    <citation type="submission" date="2014-07" db="EMBL/GenBank/DDBJ databases">
        <title>Draft Genome Sequences of Environmental Pseudomonas syringae strains.</title>
        <authorList>
            <person name="Baltrus D.A."/>
            <person name="Berge O."/>
            <person name="Morris C."/>
        </authorList>
    </citation>
    <scope>NUCLEOTIDE SEQUENCE [LARGE SCALE GENOMIC DNA]</scope>
    <source>
        <strain evidence="2 3">GAW0119</strain>
    </source>
</reference>
<feature type="transmembrane region" description="Helical" evidence="1">
    <location>
        <begin position="380"/>
        <end position="399"/>
    </location>
</feature>